<dbReference type="GO" id="GO:0016301">
    <property type="term" value="F:kinase activity"/>
    <property type="evidence" value="ECO:0007669"/>
    <property type="project" value="UniProtKB-KW"/>
</dbReference>
<dbReference type="Gene3D" id="3.30.420.40">
    <property type="match status" value="1"/>
</dbReference>
<dbReference type="InterPro" id="IPR043129">
    <property type="entry name" value="ATPase_NBD"/>
</dbReference>
<reference evidence="1" key="1">
    <citation type="submission" date="2020-10" db="EMBL/GenBank/DDBJ databases">
        <authorList>
            <person name="Gilroy R."/>
        </authorList>
    </citation>
    <scope>NUCLEOTIDE SEQUENCE</scope>
    <source>
        <strain evidence="1">ChiSxjej1B13-7041</strain>
    </source>
</reference>
<dbReference type="AlphaFoldDB" id="A0A9D1JFL0"/>
<keyword evidence="1" id="KW-0808">Transferase</keyword>
<gene>
    <name evidence="1" type="ORF">IAB98_05375</name>
</gene>
<name>A0A9D1JFL0_9FIRM</name>
<dbReference type="Proteomes" id="UP000886841">
    <property type="component" value="Unassembled WGS sequence"/>
</dbReference>
<evidence type="ECO:0000313" key="2">
    <source>
        <dbReference type="Proteomes" id="UP000886841"/>
    </source>
</evidence>
<reference evidence="1" key="2">
    <citation type="journal article" date="2021" name="PeerJ">
        <title>Extensive microbial diversity within the chicken gut microbiome revealed by metagenomics and culture.</title>
        <authorList>
            <person name="Gilroy R."/>
            <person name="Ravi A."/>
            <person name="Getino M."/>
            <person name="Pursley I."/>
            <person name="Horton D.L."/>
            <person name="Alikhan N.F."/>
            <person name="Baker D."/>
            <person name="Gharbi K."/>
            <person name="Hall N."/>
            <person name="Watson M."/>
            <person name="Adriaenssens E.M."/>
            <person name="Foster-Nyarko E."/>
            <person name="Jarju S."/>
            <person name="Secka A."/>
            <person name="Antonio M."/>
            <person name="Oren A."/>
            <person name="Chaudhuri R.R."/>
            <person name="La Ragione R."/>
            <person name="Hildebrand F."/>
            <person name="Pallen M.J."/>
        </authorList>
    </citation>
    <scope>NUCLEOTIDE SEQUENCE</scope>
    <source>
        <strain evidence="1">ChiSxjej1B13-7041</strain>
    </source>
</reference>
<feature type="non-terminal residue" evidence="1">
    <location>
        <position position="1"/>
    </location>
</feature>
<accession>A0A9D1JFL0</accession>
<evidence type="ECO:0000313" key="1">
    <source>
        <dbReference type="EMBL" id="HIR92830.1"/>
    </source>
</evidence>
<organism evidence="1 2">
    <name type="scientific">Candidatus Egerieimonas intestinavium</name>
    <dbReference type="NCBI Taxonomy" id="2840777"/>
    <lineage>
        <taxon>Bacteria</taxon>
        <taxon>Bacillati</taxon>
        <taxon>Bacillota</taxon>
        <taxon>Clostridia</taxon>
        <taxon>Lachnospirales</taxon>
        <taxon>Lachnospiraceae</taxon>
        <taxon>Lachnospiraceae incertae sedis</taxon>
        <taxon>Candidatus Egerieimonas</taxon>
    </lineage>
</organism>
<proteinExistence type="predicted"/>
<dbReference type="EMBL" id="DVHU01000049">
    <property type="protein sequence ID" value="HIR92830.1"/>
    <property type="molecule type" value="Genomic_DNA"/>
</dbReference>
<protein>
    <submittedName>
        <fullName evidence="1">Carbohydrate kinase</fullName>
    </submittedName>
</protein>
<comment type="caution">
    <text evidence="1">The sequence shown here is derived from an EMBL/GenBank/DDBJ whole genome shotgun (WGS) entry which is preliminary data.</text>
</comment>
<dbReference type="SUPFAM" id="SSF53067">
    <property type="entry name" value="Actin-like ATPase domain"/>
    <property type="match status" value="1"/>
</dbReference>
<keyword evidence="1" id="KW-0418">Kinase</keyword>
<sequence>GTVGSAMLTGVAVGIFRDLKEAAERMVEKKEVYKPREEWHRKYQKIFERYQKVYEAVRPLV</sequence>